<feature type="compositionally biased region" description="Polar residues" evidence="1">
    <location>
        <begin position="96"/>
        <end position="121"/>
    </location>
</feature>
<dbReference type="AlphaFoldDB" id="A0A0C3Q5F9"/>
<dbReference type="Proteomes" id="UP000054248">
    <property type="component" value="Unassembled WGS sequence"/>
</dbReference>
<dbReference type="OrthoDB" id="3267801at2759"/>
<feature type="region of interest" description="Disordered" evidence="1">
    <location>
        <begin position="253"/>
        <end position="280"/>
    </location>
</feature>
<proteinExistence type="predicted"/>
<evidence type="ECO:0000256" key="1">
    <source>
        <dbReference type="SAM" id="MobiDB-lite"/>
    </source>
</evidence>
<dbReference type="HOGENOM" id="CLU_442271_0_0_1"/>
<sequence length="715" mass="77181">MTLSRLWTRKTSPKESKSLPPSPVSEGPRTHLKSRLPLQRSQEATYPRPPAPAKISTKTPTHERKRSLLLKIISPRPLVRPARRPTTPSPSVDNAFASTQAGNSSSYPQMPRDSQFSNPLSQCEDLPSARPRADTIGVTRPAERHAHTLNSEENAPTRVEASPSQPPPNHSSNAAVMSTETSENTPACEPSPACAPESFESSSQYEGEVADECLSAAAIAQARRRRLRAQTNRARRSSQGYISQGLFPVNLDALGSAGPAEDDGVAVNSEDESASDRAEALSAAAPNPLDPLLHKGSSDSVILTALAQHPLPSQSLRDSRASSTSSASLFEYDNLFSAPTGAVQDQDVGCERSSYDPVHQCFSLEGINTLGLTGSAENDGQTVAKNVSESASAKAGSLVAVAPTPSTGVSHPECCKVVIKITPPSPPTTMRPSPRKQFAKDRPMNLEDSHLAPPHRRPTRSPAQPRHSRFASRRAGMLVATRSLENHSPPRKAKEDQGVDYEARSSQLTAYLRPSNHTVPKVAVSLVERENDGLIAAVSNETFSASHRSRTFPALDSSDTLVDRIFPPETPNILRTTLPAGNDCQVLDREEEDQSAGGKAKPLSSDAPIFPTPAFHREPRRVKRVAGGLVPDSFRQRARALKSSIASSLREWGNATTSLFVRRPSVQETGTFKSSFDPWEEGFVPPRGPSPDPMEPDGDFSPPQPSIMNIYVKLD</sequence>
<feature type="region of interest" description="Disordered" evidence="1">
    <location>
        <begin position="1"/>
        <end position="201"/>
    </location>
</feature>
<feature type="region of interest" description="Disordered" evidence="1">
    <location>
        <begin position="670"/>
        <end position="706"/>
    </location>
</feature>
<feature type="compositionally biased region" description="Low complexity" evidence="1">
    <location>
        <begin position="186"/>
        <end position="198"/>
    </location>
</feature>
<protein>
    <submittedName>
        <fullName evidence="2">Uncharacterized protein</fullName>
    </submittedName>
</protein>
<feature type="region of interest" description="Disordered" evidence="1">
    <location>
        <begin position="420"/>
        <end position="500"/>
    </location>
</feature>
<reference evidence="3" key="2">
    <citation type="submission" date="2015-01" db="EMBL/GenBank/DDBJ databases">
        <title>Evolutionary Origins and Diversification of the Mycorrhizal Mutualists.</title>
        <authorList>
            <consortium name="DOE Joint Genome Institute"/>
            <consortium name="Mycorrhizal Genomics Consortium"/>
            <person name="Kohler A."/>
            <person name="Kuo A."/>
            <person name="Nagy L.G."/>
            <person name="Floudas D."/>
            <person name="Copeland A."/>
            <person name="Barry K.W."/>
            <person name="Cichocki N."/>
            <person name="Veneault-Fourrey C."/>
            <person name="LaButti K."/>
            <person name="Lindquist E.A."/>
            <person name="Lipzen A."/>
            <person name="Lundell T."/>
            <person name="Morin E."/>
            <person name="Murat C."/>
            <person name="Riley R."/>
            <person name="Ohm R."/>
            <person name="Sun H."/>
            <person name="Tunlid A."/>
            <person name="Henrissat B."/>
            <person name="Grigoriev I.V."/>
            <person name="Hibbett D.S."/>
            <person name="Martin F."/>
        </authorList>
    </citation>
    <scope>NUCLEOTIDE SEQUENCE [LARGE SCALE GENOMIC DNA]</scope>
    <source>
        <strain evidence="3">MUT 4182</strain>
    </source>
</reference>
<name>A0A0C3Q5F9_9AGAM</name>
<accession>A0A0C3Q5F9</accession>
<feature type="compositionally biased region" description="Acidic residues" evidence="1">
    <location>
        <begin position="260"/>
        <end position="273"/>
    </location>
</feature>
<keyword evidence="3" id="KW-1185">Reference proteome</keyword>
<reference evidence="2 3" key="1">
    <citation type="submission" date="2014-04" db="EMBL/GenBank/DDBJ databases">
        <authorList>
            <consortium name="DOE Joint Genome Institute"/>
            <person name="Kuo A."/>
            <person name="Girlanda M."/>
            <person name="Perotto S."/>
            <person name="Kohler A."/>
            <person name="Nagy L.G."/>
            <person name="Floudas D."/>
            <person name="Copeland A."/>
            <person name="Barry K.W."/>
            <person name="Cichocki N."/>
            <person name="Veneault-Fourrey C."/>
            <person name="LaButti K."/>
            <person name="Lindquist E.A."/>
            <person name="Lipzen A."/>
            <person name="Lundell T."/>
            <person name="Morin E."/>
            <person name="Murat C."/>
            <person name="Sun H."/>
            <person name="Tunlid A."/>
            <person name="Henrissat B."/>
            <person name="Grigoriev I.V."/>
            <person name="Hibbett D.S."/>
            <person name="Martin F."/>
            <person name="Nordberg H.P."/>
            <person name="Cantor M.N."/>
            <person name="Hua S.X."/>
        </authorList>
    </citation>
    <scope>NUCLEOTIDE SEQUENCE [LARGE SCALE GENOMIC DNA]</scope>
    <source>
        <strain evidence="2 3">MUT 4182</strain>
    </source>
</reference>
<dbReference type="EMBL" id="KN823259">
    <property type="protein sequence ID" value="KIO18796.1"/>
    <property type="molecule type" value="Genomic_DNA"/>
</dbReference>
<feature type="compositionally biased region" description="Polar residues" evidence="1">
    <location>
        <begin position="176"/>
        <end position="185"/>
    </location>
</feature>
<organism evidence="2 3">
    <name type="scientific">Tulasnella calospora MUT 4182</name>
    <dbReference type="NCBI Taxonomy" id="1051891"/>
    <lineage>
        <taxon>Eukaryota</taxon>
        <taxon>Fungi</taxon>
        <taxon>Dikarya</taxon>
        <taxon>Basidiomycota</taxon>
        <taxon>Agaricomycotina</taxon>
        <taxon>Agaricomycetes</taxon>
        <taxon>Cantharellales</taxon>
        <taxon>Tulasnellaceae</taxon>
        <taxon>Tulasnella</taxon>
    </lineage>
</organism>
<gene>
    <name evidence="2" type="ORF">M407DRAFT_31540</name>
</gene>
<evidence type="ECO:0000313" key="2">
    <source>
        <dbReference type="EMBL" id="KIO18796.1"/>
    </source>
</evidence>
<feature type="compositionally biased region" description="Basic and acidic residues" evidence="1">
    <location>
        <begin position="438"/>
        <end position="450"/>
    </location>
</feature>
<feature type="region of interest" description="Disordered" evidence="1">
    <location>
        <begin position="589"/>
        <end position="616"/>
    </location>
</feature>
<evidence type="ECO:0000313" key="3">
    <source>
        <dbReference type="Proteomes" id="UP000054248"/>
    </source>
</evidence>